<accession>A0ABV4UTC9</accession>
<reference evidence="2 3" key="1">
    <citation type="submission" date="2024-09" db="EMBL/GenBank/DDBJ databases">
        <authorList>
            <person name="Salinas-Garcia M.A."/>
            <person name="Prieme A."/>
        </authorList>
    </citation>
    <scope>NUCLEOTIDE SEQUENCE [LARGE SCALE GENOMIC DNA]</scope>
    <source>
        <strain evidence="2 3">DSM 21081</strain>
    </source>
</reference>
<keyword evidence="3" id="KW-1185">Reference proteome</keyword>
<name>A0ABV4UTC9_9MICC</name>
<proteinExistence type="predicted"/>
<sequence length="239" mass="24661">MAPTPTPGLLSLSPRAQLRAGRLPLRVARLFAGLTLYGLAMASFVRAGLGLDPWDVFHFGVAGRVGLSLGTVVVLVGALVLILWIPLRQWPGLGTVANVVWIGVATDVGLALIPPMPNPPAQWGLFWAALVLNGLGGALYIGSQLGPGPRDGLMTGLHRRTGLSLRLVRTALELTVLVLGWFLGGIVGIGTVAYALLIGPLTQFFLRWTVVDLPAACVAPTDGGPGAPVPAGNPGGTAP</sequence>
<feature type="transmembrane region" description="Helical" evidence="1">
    <location>
        <begin position="125"/>
        <end position="146"/>
    </location>
</feature>
<dbReference type="Pfam" id="PF19700">
    <property type="entry name" value="DUF6198"/>
    <property type="match status" value="1"/>
</dbReference>
<evidence type="ECO:0000313" key="3">
    <source>
        <dbReference type="Proteomes" id="UP001575652"/>
    </source>
</evidence>
<dbReference type="RefSeq" id="WP_373973377.1">
    <property type="nucleotide sequence ID" value="NZ_JBHDLJ010000019.1"/>
</dbReference>
<dbReference type="InterPro" id="IPR038750">
    <property type="entry name" value="YczE/YyaS-like"/>
</dbReference>
<protein>
    <submittedName>
        <fullName evidence="2">YitT family protein</fullName>
    </submittedName>
</protein>
<feature type="transmembrane region" description="Helical" evidence="1">
    <location>
        <begin position="92"/>
        <end position="113"/>
    </location>
</feature>
<feature type="transmembrane region" description="Helical" evidence="1">
    <location>
        <begin position="167"/>
        <end position="197"/>
    </location>
</feature>
<dbReference type="Proteomes" id="UP001575652">
    <property type="component" value="Unassembled WGS sequence"/>
</dbReference>
<keyword evidence="1" id="KW-0472">Membrane</keyword>
<keyword evidence="1" id="KW-0812">Transmembrane</keyword>
<comment type="caution">
    <text evidence="2">The sequence shown here is derived from an EMBL/GenBank/DDBJ whole genome shotgun (WGS) entry which is preliminary data.</text>
</comment>
<feature type="transmembrane region" description="Helical" evidence="1">
    <location>
        <begin position="27"/>
        <end position="45"/>
    </location>
</feature>
<evidence type="ECO:0000313" key="2">
    <source>
        <dbReference type="EMBL" id="MFB0836203.1"/>
    </source>
</evidence>
<gene>
    <name evidence="2" type="ORF">ACETWP_16560</name>
</gene>
<feature type="transmembrane region" description="Helical" evidence="1">
    <location>
        <begin position="65"/>
        <end position="85"/>
    </location>
</feature>
<dbReference type="PANTHER" id="PTHR40078:SF1">
    <property type="entry name" value="INTEGRAL MEMBRANE PROTEIN"/>
    <property type="match status" value="1"/>
</dbReference>
<dbReference type="EMBL" id="JBHDLJ010000019">
    <property type="protein sequence ID" value="MFB0836203.1"/>
    <property type="molecule type" value="Genomic_DNA"/>
</dbReference>
<organism evidence="2 3">
    <name type="scientific">Arthrobacter halodurans</name>
    <dbReference type="NCBI Taxonomy" id="516699"/>
    <lineage>
        <taxon>Bacteria</taxon>
        <taxon>Bacillati</taxon>
        <taxon>Actinomycetota</taxon>
        <taxon>Actinomycetes</taxon>
        <taxon>Micrococcales</taxon>
        <taxon>Micrococcaceae</taxon>
        <taxon>Arthrobacter</taxon>
    </lineage>
</organism>
<dbReference type="PANTHER" id="PTHR40078">
    <property type="entry name" value="INTEGRAL MEMBRANE PROTEIN-RELATED"/>
    <property type="match status" value="1"/>
</dbReference>
<evidence type="ECO:0000256" key="1">
    <source>
        <dbReference type="SAM" id="Phobius"/>
    </source>
</evidence>
<keyword evidence="1" id="KW-1133">Transmembrane helix</keyword>